<keyword evidence="2 4" id="KW-0238">DNA-binding</keyword>
<dbReference type="AlphaFoldDB" id="A0A4U8W2Z1"/>
<keyword evidence="3" id="KW-0804">Transcription</keyword>
<dbReference type="PANTHER" id="PTHR30055:SF234">
    <property type="entry name" value="HTH-TYPE TRANSCRIPTIONAL REGULATOR BETI"/>
    <property type="match status" value="1"/>
</dbReference>
<dbReference type="Gene3D" id="1.10.10.60">
    <property type="entry name" value="Homeodomain-like"/>
    <property type="match status" value="1"/>
</dbReference>
<evidence type="ECO:0000256" key="4">
    <source>
        <dbReference type="PROSITE-ProRule" id="PRU00335"/>
    </source>
</evidence>
<dbReference type="Gene3D" id="1.10.357.10">
    <property type="entry name" value="Tetracycline Repressor, domain 2"/>
    <property type="match status" value="1"/>
</dbReference>
<dbReference type="PROSITE" id="PS50977">
    <property type="entry name" value="HTH_TETR_2"/>
    <property type="match status" value="1"/>
</dbReference>
<feature type="DNA-binding region" description="H-T-H motif" evidence="4">
    <location>
        <begin position="27"/>
        <end position="46"/>
    </location>
</feature>
<dbReference type="GO" id="GO:0003700">
    <property type="term" value="F:DNA-binding transcription factor activity"/>
    <property type="evidence" value="ECO:0007669"/>
    <property type="project" value="TreeGrafter"/>
</dbReference>
<reference evidence="6 7" key="1">
    <citation type="submission" date="2019-02" db="EMBL/GenBank/DDBJ databases">
        <authorList>
            <consortium name="Pathogen Informatics"/>
        </authorList>
    </citation>
    <scope>NUCLEOTIDE SEQUENCE [LARGE SCALE GENOMIC DNA]</scope>
    <source>
        <strain evidence="6 7">3012STDY6756504</strain>
    </source>
</reference>
<dbReference type="RefSeq" id="WP_130918331.1">
    <property type="nucleotide sequence ID" value="NZ_LR215973.1"/>
</dbReference>
<evidence type="ECO:0000256" key="1">
    <source>
        <dbReference type="ARBA" id="ARBA00023015"/>
    </source>
</evidence>
<evidence type="ECO:0000259" key="5">
    <source>
        <dbReference type="PROSITE" id="PS50977"/>
    </source>
</evidence>
<dbReference type="InterPro" id="IPR001647">
    <property type="entry name" value="HTH_TetR"/>
</dbReference>
<evidence type="ECO:0000313" key="7">
    <source>
        <dbReference type="Proteomes" id="UP000290439"/>
    </source>
</evidence>
<dbReference type="Proteomes" id="UP000290439">
    <property type="component" value="Chromosome"/>
</dbReference>
<evidence type="ECO:0000256" key="3">
    <source>
        <dbReference type="ARBA" id="ARBA00023163"/>
    </source>
</evidence>
<sequence>MASTRERIISEALRLFGDQGFARTSVAQIEAAAGLSRGSGALYRHFASKDELLVEAVHSRLVDRGEWQHFLAPDFSIAQFLRAVAPNATTADRLWMLCRIGLMRLEHDRDVTRILLRDNSISPEVLEVFRREEFTVVTSVVARGLTELAGPAHTDADWDATAAVIVGAIAHYWLMCDIFGGEHPSGMDSERYLRATAELMAAQIDAATPATSAEQETPP</sequence>
<name>A0A4U8W2Z1_9NOCA</name>
<organism evidence="6 7">
    <name type="scientific">Nocardia cyriacigeorgica</name>
    <dbReference type="NCBI Taxonomy" id="135487"/>
    <lineage>
        <taxon>Bacteria</taxon>
        <taxon>Bacillati</taxon>
        <taxon>Actinomycetota</taxon>
        <taxon>Actinomycetes</taxon>
        <taxon>Mycobacteriales</taxon>
        <taxon>Nocardiaceae</taxon>
        <taxon>Nocardia</taxon>
    </lineage>
</organism>
<evidence type="ECO:0000313" key="6">
    <source>
        <dbReference type="EMBL" id="VFB00481.1"/>
    </source>
</evidence>
<evidence type="ECO:0000256" key="2">
    <source>
        <dbReference type="ARBA" id="ARBA00023125"/>
    </source>
</evidence>
<proteinExistence type="predicted"/>
<accession>A0A4U8W2Z1</accession>
<dbReference type="InterPro" id="IPR050109">
    <property type="entry name" value="HTH-type_TetR-like_transc_reg"/>
</dbReference>
<dbReference type="Pfam" id="PF00440">
    <property type="entry name" value="TetR_N"/>
    <property type="match status" value="1"/>
</dbReference>
<protein>
    <submittedName>
        <fullName evidence="6">Potential acrAB operon repressor</fullName>
    </submittedName>
</protein>
<feature type="domain" description="HTH tetR-type" evidence="5">
    <location>
        <begin position="2"/>
        <end position="64"/>
    </location>
</feature>
<keyword evidence="1" id="KW-0805">Transcription regulation</keyword>
<dbReference type="PANTHER" id="PTHR30055">
    <property type="entry name" value="HTH-TYPE TRANSCRIPTIONAL REGULATOR RUTR"/>
    <property type="match status" value="1"/>
</dbReference>
<dbReference type="InterPro" id="IPR009057">
    <property type="entry name" value="Homeodomain-like_sf"/>
</dbReference>
<dbReference type="EMBL" id="LR215973">
    <property type="protein sequence ID" value="VFB00481.1"/>
    <property type="molecule type" value="Genomic_DNA"/>
</dbReference>
<dbReference type="SUPFAM" id="SSF46689">
    <property type="entry name" value="Homeodomain-like"/>
    <property type="match status" value="1"/>
</dbReference>
<gene>
    <name evidence="6" type="primary">acrR_4</name>
    <name evidence="6" type="ORF">NCTC10797_04277</name>
</gene>
<dbReference type="GO" id="GO:0000976">
    <property type="term" value="F:transcription cis-regulatory region binding"/>
    <property type="evidence" value="ECO:0007669"/>
    <property type="project" value="TreeGrafter"/>
</dbReference>